<reference evidence="1 2" key="1">
    <citation type="journal article" date="2007" name="PLoS Genet.">
        <title>Patterns and implications of gene gain and loss in the evolution of Prochlorococcus.</title>
        <authorList>
            <person name="Kettler G.C."/>
            <person name="Martiny A.C."/>
            <person name="Huang K."/>
            <person name="Zucker J."/>
            <person name="Coleman M.L."/>
            <person name="Rodrigue S."/>
            <person name="Chen F."/>
            <person name="Lapidus A."/>
            <person name="Ferriera S."/>
            <person name="Johnson J."/>
            <person name="Steglich C."/>
            <person name="Church G.M."/>
            <person name="Richardson P."/>
            <person name="Chisholm S.W."/>
        </authorList>
    </citation>
    <scope>NUCLEOTIDE SEQUENCE [LARGE SCALE GENOMIC DNA]</scope>
    <source>
        <strain evidence="1 2">MIT 9303</strain>
    </source>
</reference>
<dbReference type="EMBL" id="CP000554">
    <property type="protein sequence ID" value="ABM79534.1"/>
    <property type="molecule type" value="Genomic_DNA"/>
</dbReference>
<sequence length="87" mass="9661">MQRLSEQKNQFIVITIEQLKDGLGAGLMKTVKAKNQVNRSLLTLTRNHQINLKSLESGVDAIILDESLDHRTGALISALEARAKDYS</sequence>
<protein>
    <submittedName>
        <fullName evidence="1">Uncharacterized protein</fullName>
    </submittedName>
</protein>
<evidence type="ECO:0000313" key="1">
    <source>
        <dbReference type="EMBL" id="ABM79534.1"/>
    </source>
</evidence>
<dbReference type="HOGENOM" id="CLU_2480830_0_0_3"/>
<dbReference type="BioCyc" id="PMAR59922:G1G80-2461-MONOMER"/>
<dbReference type="AlphaFoldDB" id="A2CDH4"/>
<gene>
    <name evidence="1" type="ordered locus">P9303_28041</name>
</gene>
<evidence type="ECO:0000313" key="2">
    <source>
        <dbReference type="Proteomes" id="UP000002274"/>
    </source>
</evidence>
<accession>A2CDH4</accession>
<dbReference type="Proteomes" id="UP000002274">
    <property type="component" value="Chromosome"/>
</dbReference>
<dbReference type="KEGG" id="pmf:P9303_28041"/>
<name>A2CDH4_PROM3</name>
<organism evidence="1 2">
    <name type="scientific">Prochlorococcus marinus (strain MIT 9303)</name>
    <dbReference type="NCBI Taxonomy" id="59922"/>
    <lineage>
        <taxon>Bacteria</taxon>
        <taxon>Bacillati</taxon>
        <taxon>Cyanobacteriota</taxon>
        <taxon>Cyanophyceae</taxon>
        <taxon>Synechococcales</taxon>
        <taxon>Prochlorococcaceae</taxon>
        <taxon>Prochlorococcus</taxon>
    </lineage>
</organism>
<proteinExistence type="predicted"/>
<dbReference type="RefSeq" id="WP_011827376.1">
    <property type="nucleotide sequence ID" value="NC_008820.1"/>
</dbReference>